<comment type="caution">
    <text evidence="2">The sequence shown here is derived from an EMBL/GenBank/DDBJ whole genome shotgun (WGS) entry which is preliminary data.</text>
</comment>
<sequence>MEALCDTGAQVSIFPEQVLSDNFSDLKIRDISELLGANSDLNLTAANGTMQEAYTLASKSAEKAASKGRKQSDKRIRSTVLLPGDQVLVRNLSSRGGPGKIRAFWEEEIHVVVSRNNPETTPETKRVVNVKEQTPILHTPEDSESDSEGLSLPPNAVDELVQLSLRPDSVNDATVDPSTNGDINQSREVHGNENEENRLIIQVEERWKRRVMSKKHRRNQLVHKGKDSHRYVLDTTHLAVLGMNFLSFGKTLTWD</sequence>
<accession>A0A7D9LYZ1</accession>
<proteinExistence type="predicted"/>
<reference evidence="2" key="1">
    <citation type="submission" date="2020-04" db="EMBL/GenBank/DDBJ databases">
        <authorList>
            <person name="Alioto T."/>
            <person name="Alioto T."/>
            <person name="Gomez Garrido J."/>
        </authorList>
    </citation>
    <scope>NUCLEOTIDE SEQUENCE</scope>
    <source>
        <strain evidence="2">A484AB</strain>
    </source>
</reference>
<organism evidence="2 3">
    <name type="scientific">Paramuricea clavata</name>
    <name type="common">Red gorgonian</name>
    <name type="synonym">Violescent sea-whip</name>
    <dbReference type="NCBI Taxonomy" id="317549"/>
    <lineage>
        <taxon>Eukaryota</taxon>
        <taxon>Metazoa</taxon>
        <taxon>Cnidaria</taxon>
        <taxon>Anthozoa</taxon>
        <taxon>Octocorallia</taxon>
        <taxon>Malacalcyonacea</taxon>
        <taxon>Plexauridae</taxon>
        <taxon>Paramuricea</taxon>
    </lineage>
</organism>
<evidence type="ECO:0000313" key="3">
    <source>
        <dbReference type="Proteomes" id="UP001152795"/>
    </source>
</evidence>
<evidence type="ECO:0000313" key="2">
    <source>
        <dbReference type="EMBL" id="CAB4040726.1"/>
    </source>
</evidence>
<evidence type="ECO:0000256" key="1">
    <source>
        <dbReference type="SAM" id="MobiDB-lite"/>
    </source>
</evidence>
<dbReference type="EMBL" id="CACRXK020027169">
    <property type="protein sequence ID" value="CAB4040726.1"/>
    <property type="molecule type" value="Genomic_DNA"/>
</dbReference>
<protein>
    <submittedName>
        <fullName evidence="2">Uncharacterized protein</fullName>
    </submittedName>
</protein>
<keyword evidence="3" id="KW-1185">Reference proteome</keyword>
<gene>
    <name evidence="2" type="ORF">PACLA_8A080212</name>
</gene>
<name>A0A7D9LYZ1_PARCT</name>
<feature type="region of interest" description="Disordered" evidence="1">
    <location>
        <begin position="170"/>
        <end position="191"/>
    </location>
</feature>
<dbReference type="OrthoDB" id="6153409at2759"/>
<feature type="region of interest" description="Disordered" evidence="1">
    <location>
        <begin position="132"/>
        <end position="153"/>
    </location>
</feature>
<dbReference type="AlphaFoldDB" id="A0A7D9LYZ1"/>
<dbReference type="Proteomes" id="UP001152795">
    <property type="component" value="Unassembled WGS sequence"/>
</dbReference>